<evidence type="ECO:0000256" key="1">
    <source>
        <dbReference type="SAM" id="Coils"/>
    </source>
</evidence>
<proteinExistence type="predicted"/>
<dbReference type="EMBL" id="JAVFKD010000002">
    <property type="protein sequence ID" value="KAK5997204.1"/>
    <property type="molecule type" value="Genomic_DNA"/>
</dbReference>
<keyword evidence="4" id="KW-1185">Reference proteome</keyword>
<comment type="caution">
    <text evidence="3">The sequence shown here is derived from an EMBL/GenBank/DDBJ whole genome shotgun (WGS) entry which is preliminary data.</text>
</comment>
<accession>A0ABR0SYY8</accession>
<protein>
    <submittedName>
        <fullName evidence="3">Uncharacterized protein</fullName>
    </submittedName>
</protein>
<evidence type="ECO:0000313" key="4">
    <source>
        <dbReference type="Proteomes" id="UP001338125"/>
    </source>
</evidence>
<gene>
    <name evidence="3" type="ORF">PT974_02557</name>
</gene>
<feature type="coiled-coil region" evidence="1">
    <location>
        <begin position="158"/>
        <end position="238"/>
    </location>
</feature>
<feature type="region of interest" description="Disordered" evidence="2">
    <location>
        <begin position="1"/>
        <end position="73"/>
    </location>
</feature>
<sequence>MPSDNTQGTIPLDDMRNRPSSNSAVLRKERKAPKSTADLDNDLDRTKDKDKHRDKGKVDNEESPPELNNLAAVDEVDLLEFEPEEMSDSIPPSLVPARKHSITVPSPFREPFTSDDDEFESVQMPGSIYSSAESFPSMEREAFAPRRQRSDSADRGEEMMARRQLQELYDTIQTLKAEKKVVESEAREATAQVEELKHLLSADMQEIAKDAESLGQEMRKLKDENRLLRDELNDAQSHIFSLQPYRKELTSDEVSRQYSDLVEQVQDWVQKFMNPWLDDYEAGIEALVAKASKQSNEVSRFRRTMQKYPDLIHGSMFSETDEDIIVAIIMRFLNDNIFQKVLYGSIQHYTEMISFIENMMQASVEPRRDLFAVRTWTAEGYNALLSAPQFKGVRVRRSKDMTTELGSMLQIFCKKDQFQWFCQNMEENCVAPAMALYEKLQVSTHHFYLDINPYISWGPGNRISLSSEFIDNVGTLDCKNILQNRKGFNMAKMDPQPTKAQLHKELMNVCTVVPALYIRQIGQRDNIKAPTVVCKQRMLVAWGSEEKREKFANEGDPTLVSQLYFPKSKKKGEGWPW</sequence>
<keyword evidence="1" id="KW-0175">Coiled coil</keyword>
<organism evidence="3 4">
    <name type="scientific">Cladobotryum mycophilum</name>
    <dbReference type="NCBI Taxonomy" id="491253"/>
    <lineage>
        <taxon>Eukaryota</taxon>
        <taxon>Fungi</taxon>
        <taxon>Dikarya</taxon>
        <taxon>Ascomycota</taxon>
        <taxon>Pezizomycotina</taxon>
        <taxon>Sordariomycetes</taxon>
        <taxon>Hypocreomycetidae</taxon>
        <taxon>Hypocreales</taxon>
        <taxon>Hypocreaceae</taxon>
        <taxon>Cladobotryum</taxon>
    </lineage>
</organism>
<evidence type="ECO:0000313" key="3">
    <source>
        <dbReference type="EMBL" id="KAK5997204.1"/>
    </source>
</evidence>
<reference evidence="3 4" key="1">
    <citation type="submission" date="2024-01" db="EMBL/GenBank/DDBJ databases">
        <title>Complete genome of Cladobotryum mycophilum ATHUM6906.</title>
        <authorList>
            <person name="Christinaki A.C."/>
            <person name="Myridakis A.I."/>
            <person name="Kouvelis V.N."/>
        </authorList>
    </citation>
    <scope>NUCLEOTIDE SEQUENCE [LARGE SCALE GENOMIC DNA]</scope>
    <source>
        <strain evidence="3 4">ATHUM6906</strain>
    </source>
</reference>
<evidence type="ECO:0000256" key="2">
    <source>
        <dbReference type="SAM" id="MobiDB-lite"/>
    </source>
</evidence>
<dbReference type="Proteomes" id="UP001338125">
    <property type="component" value="Unassembled WGS sequence"/>
</dbReference>
<feature type="compositionally biased region" description="Basic and acidic residues" evidence="2">
    <location>
        <begin position="138"/>
        <end position="158"/>
    </location>
</feature>
<feature type="compositionally biased region" description="Basic and acidic residues" evidence="2">
    <location>
        <begin position="42"/>
        <end position="60"/>
    </location>
</feature>
<feature type="region of interest" description="Disordered" evidence="2">
    <location>
        <begin position="132"/>
        <end position="158"/>
    </location>
</feature>
<name>A0ABR0SYY8_9HYPO</name>